<dbReference type="SUPFAM" id="SSF48452">
    <property type="entry name" value="TPR-like"/>
    <property type="match status" value="1"/>
</dbReference>
<organism evidence="3 4">
    <name type="scientific">Luteimicrobium album</name>
    <dbReference type="NCBI Taxonomy" id="1054550"/>
    <lineage>
        <taxon>Bacteria</taxon>
        <taxon>Bacillati</taxon>
        <taxon>Actinomycetota</taxon>
        <taxon>Actinomycetes</taxon>
        <taxon>Micrococcales</taxon>
        <taxon>Luteimicrobium</taxon>
    </lineage>
</organism>
<keyword evidence="4" id="KW-1185">Reference proteome</keyword>
<comment type="caution">
    <text evidence="3">The sequence shown here is derived from an EMBL/GenBank/DDBJ whole genome shotgun (WGS) entry which is preliminary data.</text>
</comment>
<keyword evidence="2" id="KW-1133">Transmembrane helix</keyword>
<evidence type="ECO:0000313" key="3">
    <source>
        <dbReference type="EMBL" id="GMA26451.1"/>
    </source>
</evidence>
<dbReference type="Proteomes" id="UP001157091">
    <property type="component" value="Unassembled WGS sequence"/>
</dbReference>
<proteinExistence type="predicted"/>
<name>A0ABQ6I6Y1_9MICO</name>
<gene>
    <name evidence="3" type="ORF">GCM10025864_42100</name>
</gene>
<evidence type="ECO:0000256" key="2">
    <source>
        <dbReference type="SAM" id="Phobius"/>
    </source>
</evidence>
<sequence length="152" mass="16508">MRKGLLGALLATAVLVIYAFAIGRAVVALLGSGEAVGIAIGVCLIVVPFLALWYIGREWWFAVQVQRLANELHAQGGLPVDDLPRSPGGRIDRAAADAQFVLRQAEAEAAPDDWRAWFNLGFAYDASGDRRRARESLRRAVRLHTTTPTSPT</sequence>
<feature type="transmembrane region" description="Helical" evidence="2">
    <location>
        <begin position="35"/>
        <end position="55"/>
    </location>
</feature>
<dbReference type="EMBL" id="BSUK01000001">
    <property type="protein sequence ID" value="GMA26451.1"/>
    <property type="molecule type" value="Genomic_DNA"/>
</dbReference>
<dbReference type="InterPro" id="IPR011990">
    <property type="entry name" value="TPR-like_helical_dom_sf"/>
</dbReference>
<keyword evidence="2" id="KW-0812">Transmembrane</keyword>
<protein>
    <recommendedName>
        <fullName evidence="5">Tetratricopeptide repeat protein</fullName>
    </recommendedName>
</protein>
<dbReference type="PROSITE" id="PS50005">
    <property type="entry name" value="TPR"/>
    <property type="match status" value="1"/>
</dbReference>
<feature type="repeat" description="TPR" evidence="1">
    <location>
        <begin position="114"/>
        <end position="147"/>
    </location>
</feature>
<evidence type="ECO:0008006" key="5">
    <source>
        <dbReference type="Google" id="ProtNLM"/>
    </source>
</evidence>
<dbReference type="RefSeq" id="WP_284294729.1">
    <property type="nucleotide sequence ID" value="NZ_BSUK01000001.1"/>
</dbReference>
<evidence type="ECO:0000313" key="4">
    <source>
        <dbReference type="Proteomes" id="UP001157091"/>
    </source>
</evidence>
<keyword evidence="1" id="KW-0802">TPR repeat</keyword>
<dbReference type="InterPro" id="IPR019734">
    <property type="entry name" value="TPR_rpt"/>
</dbReference>
<dbReference type="Gene3D" id="1.25.40.10">
    <property type="entry name" value="Tetratricopeptide repeat domain"/>
    <property type="match status" value="1"/>
</dbReference>
<reference evidence="4" key="1">
    <citation type="journal article" date="2019" name="Int. J. Syst. Evol. Microbiol.">
        <title>The Global Catalogue of Microorganisms (GCM) 10K type strain sequencing project: providing services to taxonomists for standard genome sequencing and annotation.</title>
        <authorList>
            <consortium name="The Broad Institute Genomics Platform"/>
            <consortium name="The Broad Institute Genome Sequencing Center for Infectious Disease"/>
            <person name="Wu L."/>
            <person name="Ma J."/>
        </authorList>
    </citation>
    <scope>NUCLEOTIDE SEQUENCE [LARGE SCALE GENOMIC DNA]</scope>
    <source>
        <strain evidence="4">NBRC 106348</strain>
    </source>
</reference>
<accession>A0ABQ6I6Y1</accession>
<evidence type="ECO:0000256" key="1">
    <source>
        <dbReference type="PROSITE-ProRule" id="PRU00339"/>
    </source>
</evidence>
<keyword evidence="2" id="KW-0472">Membrane</keyword>